<keyword evidence="5 9" id="KW-0255">Endonuclease</keyword>
<dbReference type="AlphaFoldDB" id="A0A8J7QCK2"/>
<dbReference type="HAMAP" id="MF_01471">
    <property type="entry name" value="Cas2"/>
    <property type="match status" value="1"/>
</dbReference>
<dbReference type="RefSeq" id="WP_207858307.1">
    <property type="nucleotide sequence ID" value="NZ_JAFREP010000006.1"/>
</dbReference>
<evidence type="ECO:0000256" key="2">
    <source>
        <dbReference type="ARBA" id="ARBA00009959"/>
    </source>
</evidence>
<dbReference type="GO" id="GO:0046872">
    <property type="term" value="F:metal ion binding"/>
    <property type="evidence" value="ECO:0007669"/>
    <property type="project" value="UniProtKB-UniRule"/>
</dbReference>
<comment type="cofactor">
    <cofactor evidence="1 9">
        <name>Mg(2+)</name>
        <dbReference type="ChEBI" id="CHEBI:18420"/>
    </cofactor>
</comment>
<name>A0A8J7QCK2_9BACT</name>
<evidence type="ECO:0000256" key="8">
    <source>
        <dbReference type="ARBA" id="ARBA00023118"/>
    </source>
</evidence>
<evidence type="ECO:0000256" key="3">
    <source>
        <dbReference type="ARBA" id="ARBA00022722"/>
    </source>
</evidence>
<dbReference type="SUPFAM" id="SSF143430">
    <property type="entry name" value="TTP0101/SSO1404-like"/>
    <property type="match status" value="1"/>
</dbReference>
<dbReference type="GO" id="GO:0004521">
    <property type="term" value="F:RNA endonuclease activity"/>
    <property type="evidence" value="ECO:0007669"/>
    <property type="project" value="InterPro"/>
</dbReference>
<reference evidence="10" key="1">
    <citation type="submission" date="2021-03" db="EMBL/GenBank/DDBJ databases">
        <authorList>
            <person name="Wang G."/>
        </authorList>
    </citation>
    <scope>NUCLEOTIDE SEQUENCE</scope>
    <source>
        <strain evidence="10">KCTC 12899</strain>
    </source>
</reference>
<dbReference type="GO" id="GO:0043571">
    <property type="term" value="P:maintenance of CRISPR repeat elements"/>
    <property type="evidence" value="ECO:0007669"/>
    <property type="project" value="UniProtKB-UniRule"/>
</dbReference>
<proteinExistence type="inferred from homology"/>
<accession>A0A8J7QCK2</accession>
<dbReference type="InterPro" id="IPR019199">
    <property type="entry name" value="Virulence_VapD/CRISPR_Cas2"/>
</dbReference>
<comment type="caution">
    <text evidence="10">The sequence shown here is derived from an EMBL/GenBank/DDBJ whole genome shotgun (WGS) entry which is preliminary data.</text>
</comment>
<comment type="subunit">
    <text evidence="9">Homodimer, forms a heterotetramer with a Cas1 homodimer.</text>
</comment>
<comment type="similarity">
    <text evidence="2 9">Belongs to the CRISPR-associated endoribonuclease Cas2 protein family.</text>
</comment>
<evidence type="ECO:0000256" key="9">
    <source>
        <dbReference type="HAMAP-Rule" id="MF_01471"/>
    </source>
</evidence>
<comment type="function">
    <text evidence="9">CRISPR (clustered regularly interspaced short palindromic repeat), is an adaptive immune system that provides protection against mobile genetic elements (viruses, transposable elements and conjugative plasmids). CRISPR clusters contain sequences complementary to antecedent mobile elements and target invading nucleic acids. CRISPR clusters are transcribed and processed into CRISPR RNA (crRNA). Functions as a ssRNA-specific endoribonuclease. Involved in the integration of spacer DNA into the CRISPR cassette.</text>
</comment>
<dbReference type="Pfam" id="PF09827">
    <property type="entry name" value="CRISPR_Cas2"/>
    <property type="match status" value="1"/>
</dbReference>
<dbReference type="EC" id="3.1.-.-" evidence="9"/>
<feature type="binding site" evidence="9">
    <location>
        <position position="8"/>
    </location>
    <ligand>
        <name>Mg(2+)</name>
        <dbReference type="ChEBI" id="CHEBI:18420"/>
        <note>catalytic</note>
    </ligand>
</feature>
<keyword evidence="6 9" id="KW-0378">Hydrolase</keyword>
<protein>
    <recommendedName>
        <fullName evidence="9">CRISPR-associated endoribonuclease Cas2</fullName>
        <ecNumber evidence="9">3.1.-.-</ecNumber>
    </recommendedName>
</protein>
<evidence type="ECO:0000256" key="6">
    <source>
        <dbReference type="ARBA" id="ARBA00022801"/>
    </source>
</evidence>
<gene>
    <name evidence="9 10" type="primary">cas2</name>
    <name evidence="10" type="ORF">J3U88_08560</name>
</gene>
<dbReference type="PANTHER" id="PTHR34405">
    <property type="entry name" value="CRISPR-ASSOCIATED ENDORIBONUCLEASE CAS2"/>
    <property type="match status" value="1"/>
</dbReference>
<dbReference type="GO" id="GO:0016787">
    <property type="term" value="F:hydrolase activity"/>
    <property type="evidence" value="ECO:0007669"/>
    <property type="project" value="UniProtKB-KW"/>
</dbReference>
<keyword evidence="7 9" id="KW-0460">Magnesium</keyword>
<keyword evidence="4 9" id="KW-0479">Metal-binding</keyword>
<keyword evidence="11" id="KW-1185">Reference proteome</keyword>
<dbReference type="PANTHER" id="PTHR34405:SF3">
    <property type="entry name" value="CRISPR-ASSOCIATED ENDORIBONUCLEASE CAS2 3"/>
    <property type="match status" value="1"/>
</dbReference>
<evidence type="ECO:0000256" key="7">
    <source>
        <dbReference type="ARBA" id="ARBA00022842"/>
    </source>
</evidence>
<evidence type="ECO:0000256" key="1">
    <source>
        <dbReference type="ARBA" id="ARBA00001946"/>
    </source>
</evidence>
<dbReference type="CDD" id="cd09725">
    <property type="entry name" value="Cas2_I_II_III"/>
    <property type="match status" value="1"/>
</dbReference>
<evidence type="ECO:0000256" key="4">
    <source>
        <dbReference type="ARBA" id="ARBA00022723"/>
    </source>
</evidence>
<dbReference type="NCBIfam" id="TIGR01573">
    <property type="entry name" value="cas2"/>
    <property type="match status" value="1"/>
</dbReference>
<dbReference type="Proteomes" id="UP000664417">
    <property type="component" value="Unassembled WGS sequence"/>
</dbReference>
<evidence type="ECO:0000313" key="10">
    <source>
        <dbReference type="EMBL" id="MBO1318506.1"/>
    </source>
</evidence>
<keyword evidence="8 9" id="KW-0051">Antiviral defense</keyword>
<dbReference type="Gene3D" id="3.30.70.240">
    <property type="match status" value="1"/>
</dbReference>
<keyword evidence="3 9" id="KW-0540">Nuclease</keyword>
<dbReference type="InterPro" id="IPR021127">
    <property type="entry name" value="CRISPR_associated_Cas2"/>
</dbReference>
<sequence length="96" mass="11081">MLVWVMYDVSDPRRLNRMAKICLRSGVYRVQKSVYLGKLTNSQIDALRLELEATMNKKEDSVYLFPMAADSFDKGNILGLAFDRAMVSDQIRELFL</sequence>
<organism evidence="10 11">
    <name type="scientific">Acanthopleuribacter pedis</name>
    <dbReference type="NCBI Taxonomy" id="442870"/>
    <lineage>
        <taxon>Bacteria</taxon>
        <taxon>Pseudomonadati</taxon>
        <taxon>Acidobacteriota</taxon>
        <taxon>Holophagae</taxon>
        <taxon>Acanthopleuribacterales</taxon>
        <taxon>Acanthopleuribacteraceae</taxon>
        <taxon>Acanthopleuribacter</taxon>
    </lineage>
</organism>
<evidence type="ECO:0000313" key="11">
    <source>
        <dbReference type="Proteomes" id="UP000664417"/>
    </source>
</evidence>
<dbReference type="GO" id="GO:0051607">
    <property type="term" value="P:defense response to virus"/>
    <property type="evidence" value="ECO:0007669"/>
    <property type="project" value="UniProtKB-UniRule"/>
</dbReference>
<dbReference type="EMBL" id="JAFREP010000006">
    <property type="protein sequence ID" value="MBO1318506.1"/>
    <property type="molecule type" value="Genomic_DNA"/>
</dbReference>
<evidence type="ECO:0000256" key="5">
    <source>
        <dbReference type="ARBA" id="ARBA00022759"/>
    </source>
</evidence>